<name>A0AAQ3Y5D2_9ENTE</name>
<keyword evidence="2" id="KW-0732">Signal</keyword>
<evidence type="ECO:0000256" key="1">
    <source>
        <dbReference type="SAM" id="MobiDB-lite"/>
    </source>
</evidence>
<keyword evidence="5" id="KW-1185">Reference proteome</keyword>
<dbReference type="Proteomes" id="UP000194948">
    <property type="component" value="Chromosome"/>
</dbReference>
<feature type="signal peptide" evidence="2">
    <location>
        <begin position="1"/>
        <end position="28"/>
    </location>
</feature>
<protein>
    <recommendedName>
        <fullName evidence="3">WxL domain-containing protein</fullName>
    </recommendedName>
</protein>
<feature type="domain" description="WxL" evidence="3">
    <location>
        <begin position="32"/>
        <end position="253"/>
    </location>
</feature>
<feature type="region of interest" description="Disordered" evidence="1">
    <location>
        <begin position="36"/>
        <end position="71"/>
    </location>
</feature>
<feature type="chain" id="PRO_5042887746" description="WxL domain-containing protein" evidence="2">
    <location>
        <begin position="29"/>
        <end position="255"/>
    </location>
</feature>
<sequence>MKLTHKLCGAALLSVVGLGLALPTVAKAAPEEFSGDATIKFKEDSEDDTVTPPGTDGPEISEPTPNPDNGPLKIIAISPLKFGENSITAASNGGWEYYAKTFQAPEKANPSNIIDMPNFVTFKDTRADDKPNTHTVSAKVTTPFTNTANSVLTGSTLTFSNIGLGTTGDAATQLNSSAIVAPTRELLTDGTPVTFVEQKDTTKGFGKFDLTFGTVDGTDPTADKSVKLSIPAANNKLSTASEYKAVVTWTIASAR</sequence>
<evidence type="ECO:0000259" key="3">
    <source>
        <dbReference type="Pfam" id="PF13731"/>
    </source>
</evidence>
<accession>A0AAQ3Y5D2</accession>
<dbReference type="AlphaFoldDB" id="A0AAQ3Y5D2"/>
<dbReference type="Pfam" id="PF13731">
    <property type="entry name" value="WxL"/>
    <property type="match status" value="1"/>
</dbReference>
<dbReference type="EMBL" id="CP147244">
    <property type="protein sequence ID" value="WYK00920.1"/>
    <property type="molecule type" value="Genomic_DNA"/>
</dbReference>
<reference evidence="4 5" key="2">
    <citation type="submission" date="2024-03" db="EMBL/GenBank/DDBJ databases">
        <title>The Genome Sequence of Enterococcus sp. DIV0205d.</title>
        <authorList>
            <consortium name="The Broad Institute Genomics Platform"/>
            <consortium name="The Broad Institute Microbial Omics Core"/>
            <consortium name="The Broad Institute Genomic Center for Infectious Diseases"/>
            <person name="Earl A."/>
            <person name="Manson A."/>
            <person name="Gilmore M."/>
            <person name="Schwartman J."/>
            <person name="Shea T."/>
            <person name="Abouelleil A."/>
            <person name="Cao P."/>
            <person name="Chapman S."/>
            <person name="Cusick C."/>
            <person name="Young S."/>
            <person name="Neafsey D."/>
            <person name="Nusbaum C."/>
            <person name="Birren B."/>
        </authorList>
    </citation>
    <scope>NUCLEOTIDE SEQUENCE [LARGE SCALE GENOMIC DNA]</scope>
    <source>
        <strain evidence="4 5">7F3_DIV0205</strain>
    </source>
</reference>
<dbReference type="InterPro" id="IPR027994">
    <property type="entry name" value="WxL_dom"/>
</dbReference>
<gene>
    <name evidence="4" type="ORF">A5821_002046</name>
</gene>
<organism evidence="4 5">
    <name type="scientific">Candidatus Enterococcus palustris</name>
    <dbReference type="NCBI Taxonomy" id="1834189"/>
    <lineage>
        <taxon>Bacteria</taxon>
        <taxon>Bacillati</taxon>
        <taxon>Bacillota</taxon>
        <taxon>Bacilli</taxon>
        <taxon>Lactobacillales</taxon>
        <taxon>Enterococcaceae</taxon>
        <taxon>Enterococcus</taxon>
    </lineage>
</organism>
<evidence type="ECO:0000313" key="4">
    <source>
        <dbReference type="EMBL" id="WYK00920.1"/>
    </source>
</evidence>
<reference evidence="5" key="1">
    <citation type="submission" date="2017-05" db="EMBL/GenBank/DDBJ databases">
        <title>The Genome Sequence of EEnterococcus faecalis 9F2_4866.</title>
        <authorList>
            <consortium name="The Broad Institute Genomics Platform"/>
            <consortium name="The Broad Institute Genomic Center for Infectious Diseases"/>
            <person name="Earl A."/>
            <person name="Manson A."/>
            <person name="Schwartman J."/>
            <person name="Gilmore M."/>
            <person name="Abouelleil A."/>
            <person name="Cao P."/>
            <person name="Chapman S."/>
            <person name="Cusick C."/>
            <person name="Shea T."/>
            <person name="Young S."/>
            <person name="Neafsey D."/>
            <person name="Nusbaum C."/>
            <person name="Birren B."/>
        </authorList>
    </citation>
    <scope>NUCLEOTIDE SEQUENCE [LARGE SCALE GENOMIC DNA]</scope>
    <source>
        <strain evidence="5">7F3_DIV0205</strain>
    </source>
</reference>
<proteinExistence type="predicted"/>
<evidence type="ECO:0000313" key="5">
    <source>
        <dbReference type="Proteomes" id="UP000194948"/>
    </source>
</evidence>
<evidence type="ECO:0000256" key="2">
    <source>
        <dbReference type="SAM" id="SignalP"/>
    </source>
</evidence>
<dbReference type="RefSeq" id="WP_086314473.1">
    <property type="nucleotide sequence ID" value="NZ_CP147244.1"/>
</dbReference>